<dbReference type="SUPFAM" id="SSF57903">
    <property type="entry name" value="FYVE/PHD zinc finger"/>
    <property type="match status" value="1"/>
</dbReference>
<dbReference type="InterPro" id="IPR001965">
    <property type="entry name" value="Znf_PHD"/>
</dbReference>
<dbReference type="Gene3D" id="3.40.50.300">
    <property type="entry name" value="P-loop containing nucleotide triphosphate hydrolases"/>
    <property type="match status" value="1"/>
</dbReference>
<dbReference type="Gene3D" id="3.30.40.10">
    <property type="entry name" value="Zinc/RING finger domain, C3HC4 (zinc finger)"/>
    <property type="match status" value="2"/>
</dbReference>
<gene>
    <name evidence="9" type="ORF">FCC1311_044222</name>
</gene>
<keyword evidence="1" id="KW-0479">Metal-binding</keyword>
<feature type="domain" description="Helicase C-terminal" evidence="8">
    <location>
        <begin position="1540"/>
        <end position="1695"/>
    </location>
</feature>
<organism evidence="9 10">
    <name type="scientific">Hondaea fermentalgiana</name>
    <dbReference type="NCBI Taxonomy" id="2315210"/>
    <lineage>
        <taxon>Eukaryota</taxon>
        <taxon>Sar</taxon>
        <taxon>Stramenopiles</taxon>
        <taxon>Bigyra</taxon>
        <taxon>Labyrinthulomycetes</taxon>
        <taxon>Thraustochytrida</taxon>
        <taxon>Thraustochytriidae</taxon>
        <taxon>Hondaea</taxon>
    </lineage>
</organism>
<dbReference type="OrthoDB" id="46533at2759"/>
<dbReference type="SMART" id="SM00487">
    <property type="entry name" value="DEXDc"/>
    <property type="match status" value="1"/>
</dbReference>
<dbReference type="InterPro" id="IPR014001">
    <property type="entry name" value="Helicase_ATP-bd"/>
</dbReference>
<dbReference type="GO" id="GO:0005524">
    <property type="term" value="F:ATP binding"/>
    <property type="evidence" value="ECO:0007669"/>
    <property type="project" value="InterPro"/>
</dbReference>
<dbReference type="PROSITE" id="PS50089">
    <property type="entry name" value="ZF_RING_2"/>
    <property type="match status" value="1"/>
</dbReference>
<dbReference type="InParanoid" id="A0A2R5GD12"/>
<feature type="compositionally biased region" description="Low complexity" evidence="6">
    <location>
        <begin position="1482"/>
        <end position="1526"/>
    </location>
</feature>
<feature type="region of interest" description="Disordered" evidence="6">
    <location>
        <begin position="1393"/>
        <end position="1416"/>
    </location>
</feature>
<dbReference type="Pfam" id="PF21324">
    <property type="entry name" value="SHPRH_helical-2nd"/>
    <property type="match status" value="1"/>
</dbReference>
<dbReference type="GO" id="GO:0000209">
    <property type="term" value="P:protein polyubiquitination"/>
    <property type="evidence" value="ECO:0007669"/>
    <property type="project" value="TreeGrafter"/>
</dbReference>
<dbReference type="Pfam" id="PF21325">
    <property type="entry name" value="SHPRH_helical-1st"/>
    <property type="match status" value="1"/>
</dbReference>
<dbReference type="InterPro" id="IPR038718">
    <property type="entry name" value="SNF2-like_sf"/>
</dbReference>
<evidence type="ECO:0000256" key="3">
    <source>
        <dbReference type="ARBA" id="ARBA00022801"/>
    </source>
</evidence>
<dbReference type="SMART" id="SM00184">
    <property type="entry name" value="RING"/>
    <property type="match status" value="1"/>
</dbReference>
<dbReference type="InterPro" id="IPR027417">
    <property type="entry name" value="P-loop_NTPase"/>
</dbReference>
<dbReference type="Pfam" id="PF00271">
    <property type="entry name" value="Helicase_C"/>
    <property type="match status" value="1"/>
</dbReference>
<keyword evidence="3" id="KW-0378">Hydrolase</keyword>
<dbReference type="SUPFAM" id="SSF57850">
    <property type="entry name" value="RING/U-box"/>
    <property type="match status" value="1"/>
</dbReference>
<dbReference type="EMBL" id="BEYU01000040">
    <property type="protein sequence ID" value="GBG28199.1"/>
    <property type="molecule type" value="Genomic_DNA"/>
</dbReference>
<keyword evidence="10" id="KW-1185">Reference proteome</keyword>
<comment type="caution">
    <text evidence="9">The sequence shown here is derived from an EMBL/GenBank/DDBJ whole genome shotgun (WGS) entry which is preliminary data.</text>
</comment>
<evidence type="ECO:0000259" key="7">
    <source>
        <dbReference type="PROSITE" id="PS50089"/>
    </source>
</evidence>
<dbReference type="PANTHER" id="PTHR45865:SF1">
    <property type="entry name" value="E3 UBIQUITIN-PROTEIN LIGASE SHPRH"/>
    <property type="match status" value="1"/>
</dbReference>
<evidence type="ECO:0000313" key="10">
    <source>
        <dbReference type="Proteomes" id="UP000241890"/>
    </source>
</evidence>
<dbReference type="PROSITE" id="PS51194">
    <property type="entry name" value="HELICASE_CTER"/>
    <property type="match status" value="1"/>
</dbReference>
<evidence type="ECO:0000256" key="2">
    <source>
        <dbReference type="ARBA" id="ARBA00022771"/>
    </source>
</evidence>
<protein>
    <submittedName>
        <fullName evidence="9">E3 ubiquitin-protein ligase SHPRH</fullName>
    </submittedName>
</protein>
<dbReference type="CDD" id="cd18793">
    <property type="entry name" value="SF2_C_SNF"/>
    <property type="match status" value="1"/>
</dbReference>
<feature type="region of interest" description="Disordered" evidence="6">
    <location>
        <begin position="39"/>
        <end position="69"/>
    </location>
</feature>
<dbReference type="GO" id="GO:0061630">
    <property type="term" value="F:ubiquitin protein ligase activity"/>
    <property type="evidence" value="ECO:0007669"/>
    <property type="project" value="TreeGrafter"/>
</dbReference>
<dbReference type="Pfam" id="PF00176">
    <property type="entry name" value="SNF2-rel_dom"/>
    <property type="match status" value="1"/>
</dbReference>
<dbReference type="SMART" id="SM00249">
    <property type="entry name" value="PHD"/>
    <property type="match status" value="2"/>
</dbReference>
<dbReference type="InterPro" id="IPR049730">
    <property type="entry name" value="SNF2/RAD54-like_C"/>
</dbReference>
<dbReference type="Gene3D" id="3.40.50.10810">
    <property type="entry name" value="Tandem AAA-ATPase domain"/>
    <property type="match status" value="2"/>
</dbReference>
<dbReference type="InterPro" id="IPR013083">
    <property type="entry name" value="Znf_RING/FYVE/PHD"/>
</dbReference>
<evidence type="ECO:0000256" key="1">
    <source>
        <dbReference type="ARBA" id="ARBA00022723"/>
    </source>
</evidence>
<dbReference type="GO" id="GO:0005634">
    <property type="term" value="C:nucleus"/>
    <property type="evidence" value="ECO:0007669"/>
    <property type="project" value="TreeGrafter"/>
</dbReference>
<dbReference type="PROSITE" id="PS00518">
    <property type="entry name" value="ZF_RING_1"/>
    <property type="match status" value="1"/>
</dbReference>
<evidence type="ECO:0000259" key="8">
    <source>
        <dbReference type="PROSITE" id="PS51194"/>
    </source>
</evidence>
<feature type="region of interest" description="Disordered" evidence="6">
    <location>
        <begin position="1479"/>
        <end position="1526"/>
    </location>
</feature>
<dbReference type="InterPro" id="IPR017907">
    <property type="entry name" value="Znf_RING_CS"/>
</dbReference>
<dbReference type="InterPro" id="IPR048686">
    <property type="entry name" value="SHPRH_helical_1st"/>
</dbReference>
<dbReference type="InterPro" id="IPR001841">
    <property type="entry name" value="Znf_RING"/>
</dbReference>
<dbReference type="InterPro" id="IPR052583">
    <property type="entry name" value="ATP-helicase/E3_Ub-Ligase"/>
</dbReference>
<feature type="domain" description="RING-type" evidence="7">
    <location>
        <begin position="1426"/>
        <end position="1465"/>
    </location>
</feature>
<dbReference type="SUPFAM" id="SSF52540">
    <property type="entry name" value="P-loop containing nucleoside triphosphate hydrolases"/>
    <property type="match status" value="2"/>
</dbReference>
<dbReference type="Pfam" id="PF13639">
    <property type="entry name" value="zf-RING_2"/>
    <property type="match status" value="1"/>
</dbReference>
<name>A0A2R5GD12_9STRA</name>
<keyword evidence="4" id="KW-0862">Zinc</keyword>
<dbReference type="InterPro" id="IPR011011">
    <property type="entry name" value="Znf_FYVE_PHD"/>
</dbReference>
<evidence type="ECO:0000256" key="5">
    <source>
        <dbReference type="PROSITE-ProRule" id="PRU00175"/>
    </source>
</evidence>
<keyword evidence="2 5" id="KW-0863">Zinc-finger</keyword>
<dbReference type="GO" id="GO:0006974">
    <property type="term" value="P:DNA damage response"/>
    <property type="evidence" value="ECO:0007669"/>
    <property type="project" value="TreeGrafter"/>
</dbReference>
<dbReference type="Proteomes" id="UP000241890">
    <property type="component" value="Unassembled WGS sequence"/>
</dbReference>
<dbReference type="InterPro" id="IPR000330">
    <property type="entry name" value="SNF2_N"/>
</dbReference>
<feature type="region of interest" description="Disordered" evidence="6">
    <location>
        <begin position="1682"/>
        <end position="1719"/>
    </location>
</feature>
<evidence type="ECO:0000256" key="6">
    <source>
        <dbReference type="SAM" id="MobiDB-lite"/>
    </source>
</evidence>
<feature type="region of interest" description="Disordered" evidence="6">
    <location>
        <begin position="1"/>
        <end position="22"/>
    </location>
</feature>
<proteinExistence type="predicted"/>
<dbReference type="PANTHER" id="PTHR45865">
    <property type="entry name" value="E3 UBIQUITIN-PROTEIN LIGASE SHPRH FAMILY MEMBER"/>
    <property type="match status" value="1"/>
</dbReference>
<dbReference type="GO" id="GO:0008270">
    <property type="term" value="F:zinc ion binding"/>
    <property type="evidence" value="ECO:0007669"/>
    <property type="project" value="UniProtKB-KW"/>
</dbReference>
<accession>A0A2R5GD12</accession>
<dbReference type="SMART" id="SM00490">
    <property type="entry name" value="HELICc"/>
    <property type="match status" value="1"/>
</dbReference>
<evidence type="ECO:0000313" key="9">
    <source>
        <dbReference type="EMBL" id="GBG28199.1"/>
    </source>
</evidence>
<sequence length="1744" mass="193232">MGRKKASRPGRLPASRDAGDNSVALAAFEVRLSQAERGAQLGAFGRGDPEDDDGDDSDHGNSWIVPDDHDVIIIDDEDDERENDQARFNSADMAALDGEEVEPKRPAPQPGNLLREACCINLQNPDDASPDEDAGVPLAVVQLDFYKSLGNDVVLFYKSSKQGAREEEEGQEDKGVHAPVDFGTPDDGALEMFLVRGLADEHLALSIRRGGMERFRGIASYWMGGTENQLEALAELVTRGDLHVRCKTVSRGDRQALHYEISLPRENLLETRMQAILAKLPTFQNLTWSIRPILVFFEWIFPGSVSTVSADWERIAALGPNSKAPAPFSAAAKLGALVDPARLFYAIRPSQTRAQLEAQYLPQGLNASLRPYQSRAVRWMLEHEGLVSDRAADRVQANILSAIFGDYMAADGTEIQFCPFNGAMCQPSANTKLDEDQRGSLGAFATGGILADEMGLGKTVEVITLVLAHRAANARLFSPLIDPFQTRALGSPQNTDNEDLVCVCNLPEAQLPGGTVQCHFCGQWQHLLCSLSYSKTQANPLNLEETVHVCLSCRATRNGDHQPPIKGTLIVCPVSIAAQWLSEIDHHTSSGTLKVLMYEGVRAIRSNLERALRVVCDLHNKILKSPARAADLEPQLQAAIRTYETAVAPLWPQYLATFDVIVTTYSVLRLEVHHVQTATRQRADERFHLRRKKRYFSPPSPLTSVTWFRVCLDEAQEVESSAAAAAEMAKNLQARFRWCVTGTPVGKHGLDDLFGLLLFLRVPVLSDPAWWNAAVVQPLAGKRRGAFRRLATAFQGILWRNTKETVQEELRLPSLTEHIHRLEFTAIEAHFYRNQHVAVANLASEGSRGARANGAPAPSAGKQQKKSTLETAMPHLLRLRQACCHPQIGSFGLRDGGHAGRGRRKRARRIGAGQDASIGAAAHVERGRSADAPMTMEEIYKQLVNKAKLECEESQRLLLMNTNATAGLRLLKNEPSKAREIYQRALALMNKHEKEGVCKTDSLQRLHTLEALRHIHALGLQDDSVSSNSNTGDHQGVSENLAQGASTTNAQGAGSNKLTATLHLARMDKEIKDIRDRFMARYETDVKVSLHSFTNRMQAVKQTPKECETWWILALSAIENAPDGESRSSILVDRVRMDKNSGGALQKRQDSLVFQFGSLEGMRIVLTREMQKLNTARQTVERATAKMGETPSLKEIHESAECSVCRYYFGKTGPMCRHCRIKKDFVVFENLLFTFERSKRDQAALQDATSGEGDASNYQFRHASELVLMLRIIKSAARSVRDAPGLDEIIDNADAHLNQLESLSSELSAAWDVWQKRDQWLKAFDELEMATMRMRLQLPGEAIEADEDQWKIRPEELEARLQVYEHECARYRSQLNQCLSQLKYLASINGSDSEGAKKTDSQGGHRLGTSVTTSTRADGGVDNECCPICHDPFGSEFAMLLCGHTLCVTCIDKLLRFSKKCPNCRAKFRKEDVRYVTRRKSVSPATGSSSSSSSSSSSPSTGVEAHNGASSSAAQDSSATTSTTTTTRLKKSGFGTKFDAVVEEILRVEANSPDEKCILFSQWDEVLGILEHAFRVNDVSHVRIKGRAKYDERLALFRRDPSVRVMLMNLSFGSRGLNVTEASHVFLVEPIMNPAIEAQAIGRIHRMGQTRPTHVHRFLVRNTVEERIHKLFRRKRLEALSHEGDGGEATDIDLTGDGDDNPKAGVIPPGEQTREGADQEYKTAGILSNEREELSEKELQELFC</sequence>
<dbReference type="InterPro" id="IPR048695">
    <property type="entry name" value="SHPRH_helical_2nd"/>
</dbReference>
<feature type="compositionally biased region" description="Acidic residues" evidence="6">
    <location>
        <begin position="1686"/>
        <end position="1699"/>
    </location>
</feature>
<dbReference type="InterPro" id="IPR001650">
    <property type="entry name" value="Helicase_C-like"/>
</dbReference>
<feature type="region of interest" description="Disordered" evidence="6">
    <location>
        <begin position="846"/>
        <end position="867"/>
    </location>
</feature>
<evidence type="ECO:0000256" key="4">
    <source>
        <dbReference type="ARBA" id="ARBA00022833"/>
    </source>
</evidence>
<reference evidence="9 10" key="1">
    <citation type="submission" date="2017-12" db="EMBL/GenBank/DDBJ databases">
        <title>Sequencing, de novo assembly and annotation of complete genome of a new Thraustochytrid species, strain FCC1311.</title>
        <authorList>
            <person name="Sedici K."/>
            <person name="Godart F."/>
            <person name="Aiese Cigliano R."/>
            <person name="Sanseverino W."/>
            <person name="Barakat M."/>
            <person name="Ortet P."/>
            <person name="Marechal E."/>
            <person name="Cagnac O."/>
            <person name="Amato A."/>
        </authorList>
    </citation>
    <scope>NUCLEOTIDE SEQUENCE [LARGE SCALE GENOMIC DNA]</scope>
</reference>
<dbReference type="GO" id="GO:0016787">
    <property type="term" value="F:hydrolase activity"/>
    <property type="evidence" value="ECO:0007669"/>
    <property type="project" value="UniProtKB-KW"/>
</dbReference>